<dbReference type="RefSeq" id="WP_094496359.1">
    <property type="nucleotide sequence ID" value="NZ_NGNV01000044.1"/>
</dbReference>
<evidence type="ECO:0000313" key="1">
    <source>
        <dbReference type="EMBL" id="OYR87500.1"/>
    </source>
</evidence>
<evidence type="ECO:0000313" key="3">
    <source>
        <dbReference type="Proteomes" id="UP000215828"/>
    </source>
</evidence>
<sequence>MKDIIYFTKEDGNNKLLFTSDNGNTNWRGAISELGLKRAEQRLGHKPTNIYMLVDGCEIKLI</sequence>
<proteinExistence type="predicted"/>
<keyword evidence="4" id="KW-1185">Reference proteome</keyword>
<dbReference type="EMBL" id="NGNX01000033">
    <property type="protein sequence ID" value="OYR91118.1"/>
    <property type="molecule type" value="Genomic_DNA"/>
</dbReference>
<reference evidence="1" key="2">
    <citation type="submission" date="2017-05" db="EMBL/GenBank/DDBJ databases">
        <authorList>
            <person name="Lin X.B."/>
            <person name="Stothard P."/>
            <person name="Tasseva G."/>
            <person name="Walter J."/>
        </authorList>
    </citation>
    <scope>NUCLEOTIDE SEQUENCE</scope>
    <source>
        <strain evidence="1">609u</strain>
    </source>
</reference>
<comment type="caution">
    <text evidence="2">The sequence shown here is derived from an EMBL/GenBank/DDBJ whole genome shotgun (WGS) entry which is preliminary data.</text>
</comment>
<reference evidence="3 4" key="3">
    <citation type="submission" date="2017-09" db="EMBL/GenBank/DDBJ databases">
        <title>Tripartite evolution among Lactobacillus johnsonii, Lactobacillus taiwanensis, Lactobacillus reuteri and their rodent host.</title>
        <authorList>
            <person name="Wang T."/>
            <person name="Knowles S."/>
            <person name="Cheng C."/>
        </authorList>
    </citation>
    <scope>NUCLEOTIDE SEQUENCE [LARGE SCALE GENOMIC DNA]</scope>
    <source>
        <strain evidence="2 3">609q</strain>
        <strain evidence="1 4">609u</strain>
    </source>
</reference>
<protein>
    <submittedName>
        <fullName evidence="2">Uncharacterized protein</fullName>
    </submittedName>
</protein>
<dbReference type="Proteomes" id="UP000216316">
    <property type="component" value="Unassembled WGS sequence"/>
</dbReference>
<evidence type="ECO:0000313" key="4">
    <source>
        <dbReference type="Proteomes" id="UP000216316"/>
    </source>
</evidence>
<organism evidence="2 3">
    <name type="scientific">Lactobacillus taiwanensis</name>
    <dbReference type="NCBI Taxonomy" id="508451"/>
    <lineage>
        <taxon>Bacteria</taxon>
        <taxon>Bacillati</taxon>
        <taxon>Bacillota</taxon>
        <taxon>Bacilli</taxon>
        <taxon>Lactobacillales</taxon>
        <taxon>Lactobacillaceae</taxon>
        <taxon>Lactobacillus</taxon>
    </lineage>
</organism>
<dbReference type="EMBL" id="NGNV01000044">
    <property type="protein sequence ID" value="OYR87500.1"/>
    <property type="molecule type" value="Genomic_DNA"/>
</dbReference>
<evidence type="ECO:0000313" key="2">
    <source>
        <dbReference type="EMBL" id="OYR91118.1"/>
    </source>
</evidence>
<gene>
    <name evidence="1" type="ORF">CBF53_08665</name>
    <name evidence="2" type="ORF">CBF70_08100</name>
</gene>
<reference evidence="2 3" key="1">
    <citation type="submission" date="2017-04" db="EMBL/GenBank/DDBJ databases">
        <authorList>
            <person name="Afonso C.L."/>
            <person name="Miller P.J."/>
            <person name="Scott M.A."/>
            <person name="Spackman E."/>
            <person name="Goraichik I."/>
            <person name="Dimitrov K.M."/>
            <person name="Suarez D.L."/>
            <person name="Swayne D.E."/>
        </authorList>
    </citation>
    <scope>NUCLEOTIDE SEQUENCE [LARGE SCALE GENOMIC DNA]</scope>
    <source>
        <strain evidence="2 3">609q</strain>
    </source>
</reference>
<dbReference type="AlphaFoldDB" id="A0A256LCG3"/>
<name>A0A256LCG3_9LACO</name>
<accession>A0A256LCG3</accession>
<dbReference type="Proteomes" id="UP000215828">
    <property type="component" value="Unassembled WGS sequence"/>
</dbReference>